<dbReference type="EMBL" id="CM042050">
    <property type="protein sequence ID" value="KAI3735142.1"/>
    <property type="molecule type" value="Genomic_DNA"/>
</dbReference>
<reference evidence="2" key="1">
    <citation type="journal article" date="2022" name="Mol. Ecol. Resour.">
        <title>The genomes of chicory, endive, great burdock and yacon provide insights into Asteraceae palaeo-polyploidization history and plant inulin production.</title>
        <authorList>
            <person name="Fan W."/>
            <person name="Wang S."/>
            <person name="Wang H."/>
            <person name="Wang A."/>
            <person name="Jiang F."/>
            <person name="Liu H."/>
            <person name="Zhao H."/>
            <person name="Xu D."/>
            <person name="Zhang Y."/>
        </authorList>
    </citation>
    <scope>NUCLEOTIDE SEQUENCE [LARGE SCALE GENOMIC DNA]</scope>
    <source>
        <strain evidence="2">cv. Niubang</strain>
    </source>
</reference>
<organism evidence="1 2">
    <name type="scientific">Arctium lappa</name>
    <name type="common">Greater burdock</name>
    <name type="synonym">Lappa major</name>
    <dbReference type="NCBI Taxonomy" id="4217"/>
    <lineage>
        <taxon>Eukaryota</taxon>
        <taxon>Viridiplantae</taxon>
        <taxon>Streptophyta</taxon>
        <taxon>Embryophyta</taxon>
        <taxon>Tracheophyta</taxon>
        <taxon>Spermatophyta</taxon>
        <taxon>Magnoliopsida</taxon>
        <taxon>eudicotyledons</taxon>
        <taxon>Gunneridae</taxon>
        <taxon>Pentapetalae</taxon>
        <taxon>asterids</taxon>
        <taxon>campanulids</taxon>
        <taxon>Asterales</taxon>
        <taxon>Asteraceae</taxon>
        <taxon>Carduoideae</taxon>
        <taxon>Cardueae</taxon>
        <taxon>Arctiinae</taxon>
        <taxon>Arctium</taxon>
    </lineage>
</organism>
<evidence type="ECO:0000313" key="1">
    <source>
        <dbReference type="EMBL" id="KAI3735142.1"/>
    </source>
</evidence>
<dbReference type="Proteomes" id="UP001055879">
    <property type="component" value="Linkage Group LG04"/>
</dbReference>
<gene>
    <name evidence="1" type="ORF">L6452_14630</name>
</gene>
<accession>A0ACB9CLH3</accession>
<name>A0ACB9CLH3_ARCLA</name>
<protein>
    <submittedName>
        <fullName evidence="1">Uncharacterized protein</fullName>
    </submittedName>
</protein>
<evidence type="ECO:0000313" key="2">
    <source>
        <dbReference type="Proteomes" id="UP001055879"/>
    </source>
</evidence>
<reference evidence="1 2" key="2">
    <citation type="journal article" date="2022" name="Mol. Ecol. Resour.">
        <title>The genomes of chicory, endive, great burdock and yacon provide insights into Asteraceae paleo-polyploidization history and plant inulin production.</title>
        <authorList>
            <person name="Fan W."/>
            <person name="Wang S."/>
            <person name="Wang H."/>
            <person name="Wang A."/>
            <person name="Jiang F."/>
            <person name="Liu H."/>
            <person name="Zhao H."/>
            <person name="Xu D."/>
            <person name="Zhang Y."/>
        </authorList>
    </citation>
    <scope>NUCLEOTIDE SEQUENCE [LARGE SCALE GENOMIC DNA]</scope>
    <source>
        <strain evidence="2">cv. Niubang</strain>
    </source>
</reference>
<proteinExistence type="predicted"/>
<sequence length="306" mass="33612">MRRSFGPGMGSGGGGGGGMIKNVHRAIRAGIASPEPPSPYSYSQSTTTRTTTNHQPVNTALSLSSNNLNHPVPASSPPNCSEESDWELCIDDSGNTVNGVYNNDSVFDSVPSKEEVYHAVSSLQDYFHKSGGSDQLDWTEPSLELCNSRSTQLQVPCSSRVYDAFHLMQTEPSVQRMVISLSSDKAVWDAVMNNEVVRELRESIDKSIWEDDHVVVDDGCNPVKQVLRWMFVNTKDKVVEIVERITKIVNEMVQPSKEEKPKISEASGSTSTTPPAAAFQEKLRSSFFLSIMVLLIVVVTRGTRKA</sequence>
<comment type="caution">
    <text evidence="1">The sequence shown here is derived from an EMBL/GenBank/DDBJ whole genome shotgun (WGS) entry which is preliminary data.</text>
</comment>
<keyword evidence="2" id="KW-1185">Reference proteome</keyword>